<comment type="similarity">
    <text evidence="8">Belongs to the insect chemoreceptor superfamily. Gustatory receptor (GR) family.</text>
</comment>
<evidence type="ECO:0000313" key="10">
    <source>
        <dbReference type="RefSeq" id="XP_017785347.1"/>
    </source>
</evidence>
<evidence type="ECO:0000256" key="5">
    <source>
        <dbReference type="ARBA" id="ARBA00023136"/>
    </source>
</evidence>
<dbReference type="RefSeq" id="XP_017785347.1">
    <property type="nucleotide sequence ID" value="XM_017929858.1"/>
</dbReference>
<dbReference type="Pfam" id="PF08395">
    <property type="entry name" value="7tm_7"/>
    <property type="match status" value="1"/>
</dbReference>
<keyword evidence="5 8" id="KW-0472">Membrane</keyword>
<feature type="transmembrane region" description="Helical" evidence="8">
    <location>
        <begin position="172"/>
        <end position="192"/>
    </location>
</feature>
<dbReference type="Proteomes" id="UP000695000">
    <property type="component" value="Unplaced"/>
</dbReference>
<keyword evidence="2 8" id="KW-1003">Cell membrane</keyword>
<evidence type="ECO:0000256" key="8">
    <source>
        <dbReference type="RuleBase" id="RU363108"/>
    </source>
</evidence>
<keyword evidence="9" id="KW-1185">Reference proteome</keyword>
<feature type="transmembrane region" description="Helical" evidence="8">
    <location>
        <begin position="82"/>
        <end position="104"/>
    </location>
</feature>
<dbReference type="GeneID" id="108568651"/>
<comment type="subcellular location">
    <subcellularLocation>
        <location evidence="1 8">Cell membrane</location>
        <topology evidence="1 8">Multi-pass membrane protein</topology>
    </subcellularLocation>
</comment>
<evidence type="ECO:0000256" key="6">
    <source>
        <dbReference type="ARBA" id="ARBA00023170"/>
    </source>
</evidence>
<keyword evidence="4 8" id="KW-1133">Transmembrane helix</keyword>
<evidence type="ECO:0000256" key="7">
    <source>
        <dbReference type="ARBA" id="ARBA00023224"/>
    </source>
</evidence>
<dbReference type="PANTHER" id="PTHR21143:SF133">
    <property type="entry name" value="GUSTATORY AND PHEROMONE RECEPTOR 32A-RELATED"/>
    <property type="match status" value="1"/>
</dbReference>
<protein>
    <recommendedName>
        <fullName evidence="8">Gustatory receptor</fullName>
    </recommendedName>
</protein>
<keyword evidence="3 8" id="KW-0812">Transmembrane</keyword>
<organism evidence="9 10">
    <name type="scientific">Nicrophorus vespilloides</name>
    <name type="common">Boreal carrion beetle</name>
    <dbReference type="NCBI Taxonomy" id="110193"/>
    <lineage>
        <taxon>Eukaryota</taxon>
        <taxon>Metazoa</taxon>
        <taxon>Ecdysozoa</taxon>
        <taxon>Arthropoda</taxon>
        <taxon>Hexapoda</taxon>
        <taxon>Insecta</taxon>
        <taxon>Pterygota</taxon>
        <taxon>Neoptera</taxon>
        <taxon>Endopterygota</taxon>
        <taxon>Coleoptera</taxon>
        <taxon>Polyphaga</taxon>
        <taxon>Staphyliniformia</taxon>
        <taxon>Silphidae</taxon>
        <taxon>Nicrophorinae</taxon>
        <taxon>Nicrophorus</taxon>
    </lineage>
</organism>
<proteinExistence type="inferred from homology"/>
<feature type="transmembrane region" description="Helical" evidence="8">
    <location>
        <begin position="227"/>
        <end position="253"/>
    </location>
</feature>
<evidence type="ECO:0000313" key="9">
    <source>
        <dbReference type="Proteomes" id="UP000695000"/>
    </source>
</evidence>
<keyword evidence="6 8" id="KW-0675">Receptor</keyword>
<evidence type="ECO:0000256" key="2">
    <source>
        <dbReference type="ARBA" id="ARBA00022475"/>
    </source>
</evidence>
<feature type="transmembrane region" description="Helical" evidence="8">
    <location>
        <begin position="273"/>
        <end position="292"/>
    </location>
</feature>
<accession>A0ABM1NEU7</accession>
<dbReference type="PANTHER" id="PTHR21143">
    <property type="entry name" value="INVERTEBRATE GUSTATORY RECEPTOR"/>
    <property type="match status" value="1"/>
</dbReference>
<comment type="function">
    <text evidence="8">Gustatory receptor which mediates acceptance or avoidance behavior, depending on its substrates.</text>
</comment>
<name>A0ABM1NEU7_NICVS</name>
<feature type="transmembrane region" description="Helical" evidence="8">
    <location>
        <begin position="139"/>
        <end position="160"/>
    </location>
</feature>
<feature type="transmembrane region" description="Helical" evidence="8">
    <location>
        <begin position="347"/>
        <end position="366"/>
    </location>
</feature>
<gene>
    <name evidence="10" type="primary">LOC108568651</name>
</gene>
<keyword evidence="7 8" id="KW-0807">Transducer</keyword>
<evidence type="ECO:0000256" key="3">
    <source>
        <dbReference type="ARBA" id="ARBA00022692"/>
    </source>
</evidence>
<dbReference type="InterPro" id="IPR013604">
    <property type="entry name" value="7TM_chemorcpt"/>
</dbReference>
<reference evidence="10" key="1">
    <citation type="submission" date="2025-08" db="UniProtKB">
        <authorList>
            <consortium name="RefSeq"/>
        </authorList>
    </citation>
    <scope>IDENTIFICATION</scope>
    <source>
        <tissue evidence="10">Whole Larva</tissue>
    </source>
</reference>
<feature type="transmembrane region" description="Helical" evidence="8">
    <location>
        <begin position="47"/>
        <end position="70"/>
    </location>
</feature>
<sequence>MLPTKDQLEAKLYGSLKPITEMSAVIGLLPKKTLQLKKPKYWKLYDYVYVIGYTGLYLFFTVYTLYYLYINEMTQDIIPKEILVYASSIALMQTMIFPCVGFRFRHMITRTIRQMVDIDYALRMMEISIDYGKNYRDNIIILCSIAISIILRAIFSANTIKLDVIQQVTLVVAVYMMSLVKFQYVAPVNCVLDRFRAINRKLKTRCTGYEMNKLCKLHFRLCHCLRLLNTAFGCQIFISVSCSFIRFLFQLYFLYNLLTKRQDTTSAFKFGTPIFYIITEIVEIYMLVNVCAKTKRTAEKTPIIIHALRAKFEFTQDEDANIYTHSLEMLHQLVEFAPLGIFHLDYYLIYQMVMAASAYAIVYIQYDISR</sequence>
<evidence type="ECO:0000256" key="1">
    <source>
        <dbReference type="ARBA" id="ARBA00004651"/>
    </source>
</evidence>
<evidence type="ECO:0000256" key="4">
    <source>
        <dbReference type="ARBA" id="ARBA00022989"/>
    </source>
</evidence>